<protein>
    <submittedName>
        <fullName evidence="1">DUF2164 domain-containing protein</fullName>
    </submittedName>
</protein>
<evidence type="ECO:0000313" key="2">
    <source>
        <dbReference type="Proteomes" id="UP000594059"/>
    </source>
</evidence>
<reference evidence="1 2" key="1">
    <citation type="submission" date="2020-10" db="EMBL/GenBank/DDBJ databases">
        <title>complete genome sequencing of Lysobacter sp. H21R20.</title>
        <authorList>
            <person name="Bae J.-W."/>
            <person name="Lee S.-Y."/>
        </authorList>
    </citation>
    <scope>NUCLEOTIDE SEQUENCE [LARGE SCALE GENOMIC DNA]</scope>
    <source>
        <strain evidence="1 2">H21R20</strain>
    </source>
</reference>
<dbReference type="EMBL" id="CP063656">
    <property type="protein sequence ID" value="QOW18498.1"/>
    <property type="molecule type" value="Genomic_DNA"/>
</dbReference>
<keyword evidence="2" id="KW-1185">Reference proteome</keyword>
<dbReference type="KEGG" id="lcic:INQ41_07130"/>
<dbReference type="Pfam" id="PF09932">
    <property type="entry name" value="DUF2164"/>
    <property type="match status" value="1"/>
</dbReference>
<organism evidence="1 2">
    <name type="scientific">Novilysobacter ciconiae</name>
    <dbReference type="NCBI Taxonomy" id="2781022"/>
    <lineage>
        <taxon>Bacteria</taxon>
        <taxon>Pseudomonadati</taxon>
        <taxon>Pseudomonadota</taxon>
        <taxon>Gammaproteobacteria</taxon>
        <taxon>Lysobacterales</taxon>
        <taxon>Lysobacteraceae</taxon>
        <taxon>Novilysobacter</taxon>
    </lineage>
</organism>
<evidence type="ECO:0000313" key="1">
    <source>
        <dbReference type="EMBL" id="QOW18498.1"/>
    </source>
</evidence>
<sequence length="89" mass="10236">MTIKIPEPVRKQALESIQRYASANLDEDLSELAADMLLDFFIEDIGPAIYNQAVADVQERLQARVMEVDAEVYADEFQYWPRMARKRGA</sequence>
<gene>
    <name evidence="1" type="ORF">INQ41_07130</name>
</gene>
<proteinExistence type="predicted"/>
<dbReference type="Proteomes" id="UP000594059">
    <property type="component" value="Chromosome"/>
</dbReference>
<dbReference type="InterPro" id="IPR018680">
    <property type="entry name" value="DUF2164"/>
</dbReference>
<name>A0A7S6ZR84_9GAMM</name>
<dbReference type="RefSeq" id="WP_193983137.1">
    <property type="nucleotide sequence ID" value="NZ_CP063656.1"/>
</dbReference>
<dbReference type="AlphaFoldDB" id="A0A7S6ZR84"/>
<accession>A0A7S6ZR84</accession>